<reference evidence="3" key="1">
    <citation type="journal article" date="2011" name="PLoS Genet.">
        <title>Genomic analysis of the necrotrophic fungal pathogens Sclerotinia sclerotiorum and Botrytis cinerea.</title>
        <authorList>
            <person name="Amselem J."/>
            <person name="Cuomo C.A."/>
            <person name="van Kan J.A."/>
            <person name="Viaud M."/>
            <person name="Benito E.P."/>
            <person name="Couloux A."/>
            <person name="Coutinho P.M."/>
            <person name="de Vries R.P."/>
            <person name="Dyer P.S."/>
            <person name="Fillinger S."/>
            <person name="Fournier E."/>
            <person name="Gout L."/>
            <person name="Hahn M."/>
            <person name="Kohn L."/>
            <person name="Lapalu N."/>
            <person name="Plummer K.M."/>
            <person name="Pradier J.M."/>
            <person name="Quevillon E."/>
            <person name="Sharon A."/>
            <person name="Simon A."/>
            <person name="ten Have A."/>
            <person name="Tudzynski B."/>
            <person name="Tudzynski P."/>
            <person name="Wincker P."/>
            <person name="Andrew M."/>
            <person name="Anthouard V."/>
            <person name="Beever R.E."/>
            <person name="Beffa R."/>
            <person name="Benoit I."/>
            <person name="Bouzid O."/>
            <person name="Brault B."/>
            <person name="Chen Z."/>
            <person name="Choquer M."/>
            <person name="Collemare J."/>
            <person name="Cotton P."/>
            <person name="Danchin E.G."/>
            <person name="Da Silva C."/>
            <person name="Gautier A."/>
            <person name="Giraud C."/>
            <person name="Giraud T."/>
            <person name="Gonzalez C."/>
            <person name="Grossetete S."/>
            <person name="Guldener U."/>
            <person name="Henrissat B."/>
            <person name="Howlett B.J."/>
            <person name="Kodira C."/>
            <person name="Kretschmer M."/>
            <person name="Lappartient A."/>
            <person name="Leroch M."/>
            <person name="Levis C."/>
            <person name="Mauceli E."/>
            <person name="Neuveglise C."/>
            <person name="Oeser B."/>
            <person name="Pearson M."/>
            <person name="Poulain J."/>
            <person name="Poussereau N."/>
            <person name="Quesneville H."/>
            <person name="Rascle C."/>
            <person name="Schumacher J."/>
            <person name="Segurens B."/>
            <person name="Sexton A."/>
            <person name="Silva E."/>
            <person name="Sirven C."/>
            <person name="Soanes D.M."/>
            <person name="Talbot N.J."/>
            <person name="Templeton M."/>
            <person name="Yandava C."/>
            <person name="Yarden O."/>
            <person name="Zeng Q."/>
            <person name="Rollins J.A."/>
            <person name="Lebrun M.H."/>
            <person name="Dickman M."/>
        </authorList>
    </citation>
    <scope>NUCLEOTIDE SEQUENCE [LARGE SCALE GENOMIC DNA]</scope>
    <source>
        <strain evidence="3">T4</strain>
    </source>
</reference>
<dbReference type="InParanoid" id="G2XX23"/>
<sequence length="402" mass="46063">MVREVAGRILEGRKTIVGIEIVGGKEGEEIYVGSQTSSFVGTVKYDKNTEEVDEELQDMDTSLDVDISEREKIPDPRTNAKSTTNSGIPIEYLKSRRPIPKKTISRDITRETYFENDGHTRGCENEMDKEELSDFVSGEGVKNGGSGFGLGTREDVDMIRRDMNEKGGPKEAVDRTYFGTPKSNLPIPAITIGYPSRIGGIPQMGGTAHLSQFKRISTSPLSPSTCTLTSGLEIEHEIEIPEKKNKNEILYPFKSVLALSTRLYNNIPKQCYLIEWEDPWAPTWQVKSETDGVVGEVWRGDKKRWEQGVGERGRMKRIVWEEEEEEEEEEDEEEEDNIKEKENRNRKGKEGKEGRYLVQWEKDSRPEWVEKREVSAKLVGEFERRRGGWRFVDERDRECGER</sequence>
<dbReference type="OrthoDB" id="3647690at2759"/>
<feature type="region of interest" description="Disordered" evidence="1">
    <location>
        <begin position="321"/>
        <end position="351"/>
    </location>
</feature>
<dbReference type="Proteomes" id="UP000008177">
    <property type="component" value="Unplaced contigs"/>
</dbReference>
<organism evidence="2 3">
    <name type="scientific">Botryotinia fuckeliana (strain T4)</name>
    <name type="common">Noble rot fungus</name>
    <name type="synonym">Botrytis cinerea</name>
    <dbReference type="NCBI Taxonomy" id="999810"/>
    <lineage>
        <taxon>Eukaryota</taxon>
        <taxon>Fungi</taxon>
        <taxon>Dikarya</taxon>
        <taxon>Ascomycota</taxon>
        <taxon>Pezizomycotina</taxon>
        <taxon>Leotiomycetes</taxon>
        <taxon>Helotiales</taxon>
        <taxon>Sclerotiniaceae</taxon>
        <taxon>Botrytis</taxon>
    </lineage>
</organism>
<dbReference type="AlphaFoldDB" id="G2XX23"/>
<feature type="compositionally biased region" description="Acidic residues" evidence="1">
    <location>
        <begin position="321"/>
        <end position="337"/>
    </location>
</feature>
<dbReference type="HOGENOM" id="CLU_685100_0_0_1"/>
<feature type="compositionally biased region" description="Basic and acidic residues" evidence="1">
    <location>
        <begin position="338"/>
        <end position="351"/>
    </location>
</feature>
<name>G2XX23_BOTF4</name>
<accession>G2XX23</accession>
<evidence type="ECO:0000313" key="3">
    <source>
        <dbReference type="Proteomes" id="UP000008177"/>
    </source>
</evidence>
<gene>
    <name evidence="2" type="ORF">BofuT4_P008180.1</name>
</gene>
<dbReference type="EMBL" id="FQ790275">
    <property type="protein sequence ID" value="CCD45101.1"/>
    <property type="molecule type" value="Genomic_DNA"/>
</dbReference>
<evidence type="ECO:0000256" key="1">
    <source>
        <dbReference type="SAM" id="MobiDB-lite"/>
    </source>
</evidence>
<protein>
    <recommendedName>
        <fullName evidence="4">Chromo domain-containing protein</fullName>
    </recommendedName>
</protein>
<proteinExistence type="predicted"/>
<evidence type="ECO:0008006" key="4">
    <source>
        <dbReference type="Google" id="ProtNLM"/>
    </source>
</evidence>
<evidence type="ECO:0000313" key="2">
    <source>
        <dbReference type="EMBL" id="CCD45101.1"/>
    </source>
</evidence>
<dbReference type="Gene3D" id="2.40.50.40">
    <property type="match status" value="1"/>
</dbReference>